<proteinExistence type="predicted"/>
<sequence>MLHGTVRPNKKQKGKSLEAESAEYINQIPLPTRFWRFWGGAAEGKRCPRAAARLEAQGAPQLPLGGESNELDRCPQAASTLPSLPSGASARPPPPPTTVAARRVESRNPQGPRPALFSREGGRLAPDP</sequence>
<dbReference type="AlphaFoldDB" id="A0AB34H9N9"/>
<reference evidence="2 3" key="1">
    <citation type="submission" date="2022-11" db="EMBL/GenBank/DDBJ databases">
        <title>Whole genome sequence of Eschrichtius robustus ER-17-0199.</title>
        <authorList>
            <person name="Bruniche-Olsen A."/>
            <person name="Black A.N."/>
            <person name="Fields C.J."/>
            <person name="Walden K."/>
            <person name="Dewoody J.A."/>
        </authorList>
    </citation>
    <scope>NUCLEOTIDE SEQUENCE [LARGE SCALE GENOMIC DNA]</scope>
    <source>
        <strain evidence="2">ER-17-0199</strain>
        <tissue evidence="2">Blubber</tissue>
    </source>
</reference>
<dbReference type="EMBL" id="JAIQCJ010001564">
    <property type="protein sequence ID" value="KAJ8788883.1"/>
    <property type="molecule type" value="Genomic_DNA"/>
</dbReference>
<accession>A0AB34H9N9</accession>
<evidence type="ECO:0000313" key="2">
    <source>
        <dbReference type="EMBL" id="KAJ8788883.1"/>
    </source>
</evidence>
<name>A0AB34H9N9_ESCRO</name>
<feature type="compositionally biased region" description="Low complexity" evidence="1">
    <location>
        <begin position="81"/>
        <end position="90"/>
    </location>
</feature>
<dbReference type="Proteomes" id="UP001159641">
    <property type="component" value="Unassembled WGS sequence"/>
</dbReference>
<organism evidence="2 3">
    <name type="scientific">Eschrichtius robustus</name>
    <name type="common">California gray whale</name>
    <name type="synonym">Eschrichtius gibbosus</name>
    <dbReference type="NCBI Taxonomy" id="9764"/>
    <lineage>
        <taxon>Eukaryota</taxon>
        <taxon>Metazoa</taxon>
        <taxon>Chordata</taxon>
        <taxon>Craniata</taxon>
        <taxon>Vertebrata</taxon>
        <taxon>Euteleostomi</taxon>
        <taxon>Mammalia</taxon>
        <taxon>Eutheria</taxon>
        <taxon>Laurasiatheria</taxon>
        <taxon>Artiodactyla</taxon>
        <taxon>Whippomorpha</taxon>
        <taxon>Cetacea</taxon>
        <taxon>Mysticeti</taxon>
        <taxon>Eschrichtiidae</taxon>
        <taxon>Eschrichtius</taxon>
    </lineage>
</organism>
<evidence type="ECO:0000256" key="1">
    <source>
        <dbReference type="SAM" id="MobiDB-lite"/>
    </source>
</evidence>
<comment type="caution">
    <text evidence="2">The sequence shown here is derived from an EMBL/GenBank/DDBJ whole genome shotgun (WGS) entry which is preliminary data.</text>
</comment>
<gene>
    <name evidence="2" type="ORF">J1605_005179</name>
</gene>
<protein>
    <submittedName>
        <fullName evidence="2">Uncharacterized protein</fullName>
    </submittedName>
</protein>
<keyword evidence="3" id="KW-1185">Reference proteome</keyword>
<evidence type="ECO:0000313" key="3">
    <source>
        <dbReference type="Proteomes" id="UP001159641"/>
    </source>
</evidence>
<feature type="region of interest" description="Disordered" evidence="1">
    <location>
        <begin position="52"/>
        <end position="128"/>
    </location>
</feature>